<protein>
    <recommendedName>
        <fullName evidence="3">50S ribosomal protein L29</fullName>
    </recommendedName>
</protein>
<organism evidence="1 2">
    <name type="scientific">Paraburkholderia metrosideri</name>
    <dbReference type="NCBI Taxonomy" id="580937"/>
    <lineage>
        <taxon>Bacteria</taxon>
        <taxon>Pseudomonadati</taxon>
        <taxon>Pseudomonadota</taxon>
        <taxon>Betaproteobacteria</taxon>
        <taxon>Burkholderiales</taxon>
        <taxon>Burkholderiaceae</taxon>
        <taxon>Paraburkholderia</taxon>
    </lineage>
</organism>
<dbReference type="RefSeq" id="WP_201640984.1">
    <property type="nucleotide sequence ID" value="NZ_CAJHCP010000002.1"/>
</dbReference>
<dbReference type="Proteomes" id="UP000598032">
    <property type="component" value="Unassembled WGS sequence"/>
</dbReference>
<name>A0ABN7HFS9_9BURK</name>
<evidence type="ECO:0008006" key="3">
    <source>
        <dbReference type="Google" id="ProtNLM"/>
    </source>
</evidence>
<reference evidence="1 2" key="1">
    <citation type="submission" date="2020-10" db="EMBL/GenBank/DDBJ databases">
        <authorList>
            <person name="Peeters C."/>
        </authorList>
    </citation>
    <scope>NUCLEOTIDE SEQUENCE [LARGE SCALE GENOMIC DNA]</scope>
    <source>
        <strain evidence="1 2">LMG 28140</strain>
    </source>
</reference>
<comment type="caution">
    <text evidence="1">The sequence shown here is derived from an EMBL/GenBank/DDBJ whole genome shotgun (WGS) entry which is preliminary data.</text>
</comment>
<evidence type="ECO:0000313" key="2">
    <source>
        <dbReference type="Proteomes" id="UP000598032"/>
    </source>
</evidence>
<keyword evidence="2" id="KW-1185">Reference proteome</keyword>
<gene>
    <name evidence="1" type="ORF">LMG28140_00767</name>
</gene>
<accession>A0ABN7HFS9</accession>
<evidence type="ECO:0000313" key="1">
    <source>
        <dbReference type="EMBL" id="CAD6516371.1"/>
    </source>
</evidence>
<sequence length="64" mass="7296">MAIDLKGLSKLLTPVTDEEAAKIMELRTAVHAHRYVRATRTKTFQRTVGDQMKDKGNLDRRNKA</sequence>
<dbReference type="EMBL" id="CAJHCP010000002">
    <property type="protein sequence ID" value="CAD6516371.1"/>
    <property type="molecule type" value="Genomic_DNA"/>
</dbReference>
<proteinExistence type="predicted"/>